<evidence type="ECO:0000313" key="9">
    <source>
        <dbReference type="Proteomes" id="UP000183656"/>
    </source>
</evidence>
<dbReference type="GO" id="GO:0016787">
    <property type="term" value="F:hydrolase activity"/>
    <property type="evidence" value="ECO:0007669"/>
    <property type="project" value="UniProtKB-KW"/>
</dbReference>
<comment type="similarity">
    <text evidence="1">Belongs to the peptidase S33 family.</text>
</comment>
<reference evidence="8 9" key="1">
    <citation type="submission" date="2016-10" db="EMBL/GenBank/DDBJ databases">
        <authorList>
            <person name="de Groot N.N."/>
        </authorList>
    </citation>
    <scope>NUCLEOTIDE SEQUENCE [LARGE SCALE GENOMIC DNA]</scope>
    <source>
        <strain evidence="8 9">R-24608</strain>
    </source>
</reference>
<dbReference type="InterPro" id="IPR051601">
    <property type="entry name" value="Serine_prot/Carboxylest_S33"/>
</dbReference>
<evidence type="ECO:0000259" key="6">
    <source>
        <dbReference type="Pfam" id="PF00561"/>
    </source>
</evidence>
<dbReference type="Gene3D" id="3.40.50.1820">
    <property type="entry name" value="alpha/beta hydrolase"/>
    <property type="match status" value="1"/>
</dbReference>
<evidence type="ECO:0000256" key="5">
    <source>
        <dbReference type="SAM" id="SignalP"/>
    </source>
</evidence>
<accession>A0A1I7EY19</accession>
<evidence type="ECO:0000256" key="1">
    <source>
        <dbReference type="ARBA" id="ARBA00010088"/>
    </source>
</evidence>
<keyword evidence="9" id="KW-1185">Reference proteome</keyword>
<dbReference type="EMBL" id="FPBX01000001">
    <property type="protein sequence ID" value="SFU28816.1"/>
    <property type="molecule type" value="Genomic_DNA"/>
</dbReference>
<feature type="domain" description="Peptidase S33 tripeptidyl aminopeptidase-like C-terminal" evidence="7">
    <location>
        <begin position="451"/>
        <end position="546"/>
    </location>
</feature>
<dbReference type="SUPFAM" id="SSF53474">
    <property type="entry name" value="alpha/beta-Hydrolases"/>
    <property type="match status" value="1"/>
</dbReference>
<dbReference type="InterPro" id="IPR000073">
    <property type="entry name" value="AB_hydrolase_1"/>
</dbReference>
<evidence type="ECO:0000313" key="8">
    <source>
        <dbReference type="EMBL" id="SFU28816.1"/>
    </source>
</evidence>
<dbReference type="STRING" id="343013.SAMN04489707_100122"/>
<proteinExistence type="inferred from homology"/>
<dbReference type="Pfam" id="PF08386">
    <property type="entry name" value="Abhydrolase_4"/>
    <property type="match status" value="1"/>
</dbReference>
<dbReference type="OrthoDB" id="5519806at2"/>
<keyword evidence="2 5" id="KW-0732">Signal</keyword>
<dbReference type="AlphaFoldDB" id="A0A1I7EY19"/>
<feature type="compositionally biased region" description="Polar residues" evidence="4">
    <location>
        <begin position="154"/>
        <end position="176"/>
    </location>
</feature>
<sequence length="595" mass="63806">MPCLPPFKRLPRWSLTLALGLPLAASLVACGGGSDDPLSKYTRQTLQWVDCPDTTPWAVTAKLQCASFLVPLDYGAPDKGELTIQAKRVPAMSAQRQGAIFFNPGGPGGDGISSGLGLLYRILSVRGASADVQTLQTQLLQRYDLLGFSPRGSNETPTLTCESNTPQLATDETSAGRNAPGNQEAAHANMRAETQACQANPIAPYLSTDATARDMDLLRGLMGDAQISYLGYSYGTWLGAWYARLFPQRVNRMVLDSNADVTASHLDFNEYQAIARDTLLNDALAPYAARHAALFGLGNTPDEVRATLAAFDPALKTAVKWATAGRMYSSAKTHEMIITLIAAKGLHKLLEQGLPLSQERIRAHTYGVADTPANQAGIRSAALQLNTFRTEVIAGAAMIGTPISEGTNLGPDGEGGNNATFRTIMCNDNPASVRSAVQWQALGDHIAQQAPFFGGGTIGNQACMYWTLPPIAQPPLAPLQELDSVLMVQSQYDAATPTPGAMKGFAQLPKAHMVHVTGEYTHGVFPYNTRCVDGAVLRHMLGQAPAERQTDCPLSDVAFPLDPSQAPKSLSTEEQQRVDLINEFKKTLGRGSMQH</sequence>
<dbReference type="PANTHER" id="PTHR43248:SF29">
    <property type="entry name" value="TRIPEPTIDYL AMINOPEPTIDASE"/>
    <property type="match status" value="1"/>
</dbReference>
<dbReference type="InterPro" id="IPR013595">
    <property type="entry name" value="Pept_S33_TAP-like_C"/>
</dbReference>
<feature type="chain" id="PRO_5010249683" evidence="5">
    <location>
        <begin position="30"/>
        <end position="595"/>
    </location>
</feature>
<evidence type="ECO:0000256" key="3">
    <source>
        <dbReference type="ARBA" id="ARBA00022801"/>
    </source>
</evidence>
<dbReference type="Pfam" id="PF00561">
    <property type="entry name" value="Abhydrolase_1"/>
    <property type="match status" value="1"/>
</dbReference>
<dbReference type="PANTHER" id="PTHR43248">
    <property type="entry name" value="2-SUCCINYL-6-HYDROXY-2,4-CYCLOHEXADIENE-1-CARBOXYLATE SYNTHASE"/>
    <property type="match status" value="1"/>
</dbReference>
<dbReference type="InterPro" id="IPR029058">
    <property type="entry name" value="AB_hydrolase_fold"/>
</dbReference>
<dbReference type="Proteomes" id="UP000183656">
    <property type="component" value="Unassembled WGS sequence"/>
</dbReference>
<feature type="signal peptide" evidence="5">
    <location>
        <begin position="1"/>
        <end position="29"/>
    </location>
</feature>
<feature type="domain" description="AB hydrolase-1" evidence="6">
    <location>
        <begin position="101"/>
        <end position="282"/>
    </location>
</feature>
<gene>
    <name evidence="8" type="ORF">SAMN04489707_100122</name>
</gene>
<keyword evidence="3" id="KW-0378">Hydrolase</keyword>
<evidence type="ECO:0000256" key="2">
    <source>
        <dbReference type="ARBA" id="ARBA00022729"/>
    </source>
</evidence>
<evidence type="ECO:0000259" key="7">
    <source>
        <dbReference type="Pfam" id="PF08386"/>
    </source>
</evidence>
<feature type="region of interest" description="Disordered" evidence="4">
    <location>
        <begin position="154"/>
        <end position="188"/>
    </location>
</feature>
<name>A0A1I7EY19_9BURK</name>
<protein>
    <submittedName>
        <fullName evidence="8">TAP-like protein</fullName>
    </submittedName>
</protein>
<organism evidence="8 9">
    <name type="scientific">Paenacidovorax caeni</name>
    <dbReference type="NCBI Taxonomy" id="343013"/>
    <lineage>
        <taxon>Bacteria</taxon>
        <taxon>Pseudomonadati</taxon>
        <taxon>Pseudomonadota</taxon>
        <taxon>Betaproteobacteria</taxon>
        <taxon>Burkholderiales</taxon>
        <taxon>Comamonadaceae</taxon>
        <taxon>Paenacidovorax</taxon>
    </lineage>
</organism>
<evidence type="ECO:0000256" key="4">
    <source>
        <dbReference type="SAM" id="MobiDB-lite"/>
    </source>
</evidence>